<dbReference type="Gene3D" id="2.60.120.260">
    <property type="entry name" value="Galactose-binding domain-like"/>
    <property type="match status" value="1"/>
</dbReference>
<dbReference type="KEGG" id="xba:C7S18_10855"/>
<evidence type="ECO:0008006" key="3">
    <source>
        <dbReference type="Google" id="ProtNLM"/>
    </source>
</evidence>
<protein>
    <recommendedName>
        <fullName evidence="3">DUF642 domain-containing protein</fullName>
    </recommendedName>
</protein>
<dbReference type="Pfam" id="PF22825">
    <property type="entry name" value="HpiC1-like"/>
    <property type="match status" value="1"/>
</dbReference>
<evidence type="ECO:0000313" key="2">
    <source>
        <dbReference type="Proteomes" id="UP000241074"/>
    </source>
</evidence>
<organism evidence="1 2">
    <name type="scientific">Ahniella affigens</name>
    <dbReference type="NCBI Taxonomy" id="2021234"/>
    <lineage>
        <taxon>Bacteria</taxon>
        <taxon>Pseudomonadati</taxon>
        <taxon>Pseudomonadota</taxon>
        <taxon>Gammaproteobacteria</taxon>
        <taxon>Lysobacterales</taxon>
        <taxon>Rhodanobacteraceae</taxon>
        <taxon>Ahniella</taxon>
    </lineage>
</organism>
<sequence length="259" mass="26964">MSADPARATLPRKCVAIAPKADFPCESGVIMLKPLAGLLAMLLSGSVAAYAVTVANPSFEDPILADGTHQQGGSGWTFTGADRGTFNPSTSSYGAGAPEGQNVAFISNGGLIQVTTENLAANQTYRIRFAVGNRNDNPLPQNATMLLQVYGYQATRSADTPKVFIPAFQATIAAPAAGSFVYQDYTFTTNTGTPGLGLPIAIVLSAAPTPSQFNVDDFSLTVSSGIVQRSVPVDQPVALLGLGLLMSVTAGYALRRLHH</sequence>
<gene>
    <name evidence="1" type="ORF">C7S18_10855</name>
</gene>
<reference evidence="1 2" key="1">
    <citation type="submission" date="2018-03" db="EMBL/GenBank/DDBJ databases">
        <title>Ahniella affigens gen. nov., sp. nov., a gammaproteobacterium isolated from sandy soil near a stream.</title>
        <authorList>
            <person name="Ko Y."/>
            <person name="Kim J.-H."/>
        </authorList>
    </citation>
    <scope>NUCLEOTIDE SEQUENCE [LARGE SCALE GENOMIC DNA]</scope>
    <source>
        <strain evidence="1 2">D13</strain>
    </source>
</reference>
<dbReference type="InterPro" id="IPR054720">
    <property type="entry name" value="HpiC1"/>
</dbReference>
<name>A0A2P1PS48_9GAMM</name>
<evidence type="ECO:0000313" key="1">
    <source>
        <dbReference type="EMBL" id="AVP97669.1"/>
    </source>
</evidence>
<reference evidence="1 2" key="2">
    <citation type="submission" date="2018-03" db="EMBL/GenBank/DDBJ databases">
        <authorList>
            <person name="Keele B.F."/>
        </authorList>
    </citation>
    <scope>NUCLEOTIDE SEQUENCE [LARGE SCALE GENOMIC DNA]</scope>
    <source>
        <strain evidence="1 2">D13</strain>
    </source>
</reference>
<dbReference type="AlphaFoldDB" id="A0A2P1PS48"/>
<proteinExistence type="predicted"/>
<dbReference type="Proteomes" id="UP000241074">
    <property type="component" value="Chromosome"/>
</dbReference>
<accession>A0A2P1PS48</accession>
<dbReference type="EMBL" id="CP027860">
    <property type="protein sequence ID" value="AVP97669.1"/>
    <property type="molecule type" value="Genomic_DNA"/>
</dbReference>
<keyword evidence="2" id="KW-1185">Reference proteome</keyword>